<name>T1GJJ9_MEGSC</name>
<protein>
    <submittedName>
        <fullName evidence="2">Uncharacterized protein</fullName>
    </submittedName>
</protein>
<dbReference type="EnsemblMetazoa" id="MESCA003648-RA">
    <property type="protein sequence ID" value="MESCA003648-PA"/>
    <property type="gene ID" value="MESCA003648"/>
</dbReference>
<proteinExistence type="predicted"/>
<dbReference type="EMBL" id="CAQQ02173424">
    <property type="status" value="NOT_ANNOTATED_CDS"/>
    <property type="molecule type" value="Genomic_DNA"/>
</dbReference>
<sequence>MKFAIVFAALFALAIAGPVANEADIVRSDSEVGPESHHYEFETSDGTHAASDGTLLNAGSDAEFTNMLDPSLMSY</sequence>
<feature type="signal peptide" evidence="1">
    <location>
        <begin position="1"/>
        <end position="16"/>
    </location>
</feature>
<evidence type="ECO:0000256" key="1">
    <source>
        <dbReference type="SAM" id="SignalP"/>
    </source>
</evidence>
<organism evidence="2 3">
    <name type="scientific">Megaselia scalaris</name>
    <name type="common">Humpbacked fly</name>
    <name type="synonym">Phora scalaris</name>
    <dbReference type="NCBI Taxonomy" id="36166"/>
    <lineage>
        <taxon>Eukaryota</taxon>
        <taxon>Metazoa</taxon>
        <taxon>Ecdysozoa</taxon>
        <taxon>Arthropoda</taxon>
        <taxon>Hexapoda</taxon>
        <taxon>Insecta</taxon>
        <taxon>Pterygota</taxon>
        <taxon>Neoptera</taxon>
        <taxon>Endopterygota</taxon>
        <taxon>Diptera</taxon>
        <taxon>Brachycera</taxon>
        <taxon>Muscomorpha</taxon>
        <taxon>Platypezoidea</taxon>
        <taxon>Phoridae</taxon>
        <taxon>Megaseliini</taxon>
        <taxon>Megaselia</taxon>
    </lineage>
</organism>
<feature type="chain" id="PRO_5004576976" evidence="1">
    <location>
        <begin position="17"/>
        <end position="75"/>
    </location>
</feature>
<dbReference type="HOGENOM" id="CLU_2673935_0_0_1"/>
<keyword evidence="3" id="KW-1185">Reference proteome</keyword>
<dbReference type="Proteomes" id="UP000015102">
    <property type="component" value="Unassembled WGS sequence"/>
</dbReference>
<reference evidence="3" key="1">
    <citation type="submission" date="2013-02" db="EMBL/GenBank/DDBJ databases">
        <authorList>
            <person name="Hughes D."/>
        </authorList>
    </citation>
    <scope>NUCLEOTIDE SEQUENCE</scope>
    <source>
        <strain>Durham</strain>
        <strain evidence="3">NC isolate 2 -- Noor lab</strain>
    </source>
</reference>
<accession>T1GJJ9</accession>
<evidence type="ECO:0000313" key="3">
    <source>
        <dbReference type="Proteomes" id="UP000015102"/>
    </source>
</evidence>
<dbReference type="AlphaFoldDB" id="T1GJJ9"/>
<reference evidence="2" key="2">
    <citation type="submission" date="2015-06" db="UniProtKB">
        <authorList>
            <consortium name="EnsemblMetazoa"/>
        </authorList>
    </citation>
    <scope>IDENTIFICATION</scope>
</reference>
<evidence type="ECO:0000313" key="2">
    <source>
        <dbReference type="EnsemblMetazoa" id="MESCA003648-PA"/>
    </source>
</evidence>
<keyword evidence="1" id="KW-0732">Signal</keyword>